<keyword evidence="4" id="KW-0472">Membrane</keyword>
<dbReference type="Pfam" id="PF00028">
    <property type="entry name" value="Cadherin"/>
    <property type="match status" value="1"/>
</dbReference>
<evidence type="ECO:0000259" key="6">
    <source>
        <dbReference type="PROSITE" id="PS50268"/>
    </source>
</evidence>
<keyword evidence="8" id="KW-1185">Reference proteome</keyword>
<evidence type="ECO:0000313" key="8">
    <source>
        <dbReference type="Proteomes" id="UP000499080"/>
    </source>
</evidence>
<dbReference type="Gene3D" id="2.60.40.60">
    <property type="entry name" value="Cadherins"/>
    <property type="match status" value="1"/>
</dbReference>
<dbReference type="PANTHER" id="PTHR24027">
    <property type="entry name" value="CADHERIN-23"/>
    <property type="match status" value="1"/>
</dbReference>
<keyword evidence="3 5" id="KW-0106">Calcium</keyword>
<dbReference type="AlphaFoldDB" id="A0A4Y2NN48"/>
<proteinExistence type="predicted"/>
<dbReference type="SUPFAM" id="SSF49313">
    <property type="entry name" value="Cadherin-like"/>
    <property type="match status" value="1"/>
</dbReference>
<evidence type="ECO:0000256" key="4">
    <source>
        <dbReference type="ARBA" id="ARBA00023136"/>
    </source>
</evidence>
<dbReference type="GO" id="GO:0016342">
    <property type="term" value="C:catenin complex"/>
    <property type="evidence" value="ECO:0007669"/>
    <property type="project" value="TreeGrafter"/>
</dbReference>
<feature type="non-terminal residue" evidence="7">
    <location>
        <position position="1"/>
    </location>
</feature>
<evidence type="ECO:0000313" key="7">
    <source>
        <dbReference type="EMBL" id="GBN40938.1"/>
    </source>
</evidence>
<comment type="caution">
    <text evidence="7">The sequence shown here is derived from an EMBL/GenBank/DDBJ whole genome shotgun (WGS) entry which is preliminary data.</text>
</comment>
<gene>
    <name evidence="7" type="ORF">AVEN_94320_1</name>
</gene>
<evidence type="ECO:0000256" key="3">
    <source>
        <dbReference type="ARBA" id="ARBA00022837"/>
    </source>
</evidence>
<feature type="domain" description="Cadherin" evidence="6">
    <location>
        <begin position="33"/>
        <end position="115"/>
    </location>
</feature>
<dbReference type="PROSITE" id="PS50268">
    <property type="entry name" value="CADHERIN_2"/>
    <property type="match status" value="1"/>
</dbReference>
<comment type="subcellular location">
    <subcellularLocation>
        <location evidence="1">Membrane</location>
    </subcellularLocation>
</comment>
<dbReference type="GO" id="GO:0045296">
    <property type="term" value="F:cadherin binding"/>
    <property type="evidence" value="ECO:0007669"/>
    <property type="project" value="TreeGrafter"/>
</dbReference>
<dbReference type="InterPro" id="IPR039808">
    <property type="entry name" value="Cadherin"/>
</dbReference>
<dbReference type="Proteomes" id="UP000499080">
    <property type="component" value="Unassembled WGS sequence"/>
</dbReference>
<dbReference type="GO" id="GO:0005509">
    <property type="term" value="F:calcium ion binding"/>
    <property type="evidence" value="ECO:0007669"/>
    <property type="project" value="UniProtKB-UniRule"/>
</dbReference>
<evidence type="ECO:0000256" key="5">
    <source>
        <dbReference type="PROSITE-ProRule" id="PRU00043"/>
    </source>
</evidence>
<protein>
    <recommendedName>
        <fullName evidence="6">Cadherin domain-containing protein</fullName>
    </recommendedName>
</protein>
<dbReference type="PANTHER" id="PTHR24027:SF438">
    <property type="entry name" value="CADHERIN 23"/>
    <property type="match status" value="1"/>
</dbReference>
<dbReference type="EMBL" id="BGPR01009577">
    <property type="protein sequence ID" value="GBN40938.1"/>
    <property type="molecule type" value="Genomic_DNA"/>
</dbReference>
<evidence type="ECO:0000256" key="1">
    <source>
        <dbReference type="ARBA" id="ARBA00004370"/>
    </source>
</evidence>
<dbReference type="OrthoDB" id="8188793at2759"/>
<name>A0A4Y2NN48_ARAVE</name>
<dbReference type="InterPro" id="IPR015919">
    <property type="entry name" value="Cadherin-like_sf"/>
</dbReference>
<dbReference type="GO" id="GO:0008013">
    <property type="term" value="F:beta-catenin binding"/>
    <property type="evidence" value="ECO:0007669"/>
    <property type="project" value="TreeGrafter"/>
</dbReference>
<reference evidence="7 8" key="1">
    <citation type="journal article" date="2019" name="Sci. Rep.">
        <title>Orb-weaving spider Araneus ventricosus genome elucidates the spidroin gene catalogue.</title>
        <authorList>
            <person name="Kono N."/>
            <person name="Nakamura H."/>
            <person name="Ohtoshi R."/>
            <person name="Moran D.A.P."/>
            <person name="Shinohara A."/>
            <person name="Yoshida Y."/>
            <person name="Fujiwara M."/>
            <person name="Mori M."/>
            <person name="Tomita M."/>
            <person name="Arakawa K."/>
        </authorList>
    </citation>
    <scope>NUCLEOTIDE SEQUENCE [LARGE SCALE GENOMIC DNA]</scope>
</reference>
<dbReference type="GO" id="GO:0007156">
    <property type="term" value="P:homophilic cell adhesion via plasma membrane adhesion molecules"/>
    <property type="evidence" value="ECO:0007669"/>
    <property type="project" value="InterPro"/>
</dbReference>
<dbReference type="GO" id="GO:0016477">
    <property type="term" value="P:cell migration"/>
    <property type="evidence" value="ECO:0007669"/>
    <property type="project" value="TreeGrafter"/>
</dbReference>
<evidence type="ECO:0000256" key="2">
    <source>
        <dbReference type="ARBA" id="ARBA00022737"/>
    </source>
</evidence>
<organism evidence="7 8">
    <name type="scientific">Araneus ventricosus</name>
    <name type="common">Orbweaver spider</name>
    <name type="synonym">Epeira ventricosa</name>
    <dbReference type="NCBI Taxonomy" id="182803"/>
    <lineage>
        <taxon>Eukaryota</taxon>
        <taxon>Metazoa</taxon>
        <taxon>Ecdysozoa</taxon>
        <taxon>Arthropoda</taxon>
        <taxon>Chelicerata</taxon>
        <taxon>Arachnida</taxon>
        <taxon>Araneae</taxon>
        <taxon>Araneomorphae</taxon>
        <taxon>Entelegynae</taxon>
        <taxon>Araneoidea</taxon>
        <taxon>Araneidae</taxon>
        <taxon>Araneus</taxon>
    </lineage>
</organism>
<keyword evidence="2" id="KW-0677">Repeat</keyword>
<dbReference type="CDD" id="cd11304">
    <property type="entry name" value="Cadherin_repeat"/>
    <property type="match status" value="1"/>
</dbReference>
<dbReference type="InterPro" id="IPR002126">
    <property type="entry name" value="Cadherin-like_dom"/>
</dbReference>
<sequence>NPWTEEDFDTRNVAVQTILVAVKDAQDTPPVFQSLPPVVRVSDSLPLGGSVFQVHAEDGDFGNQRNITYSFVPESQGVTYFNINSRTGMITLASSTELFREAYSTTGPFVLSVQVGYLS</sequence>
<accession>A0A4Y2NN48</accession>